<evidence type="ECO:0000256" key="2">
    <source>
        <dbReference type="ARBA" id="ARBA00008814"/>
    </source>
</evidence>
<protein>
    <recommendedName>
        <fullName evidence="6">Fe/B12 periplasmic-binding domain-containing protein</fullName>
    </recommendedName>
</protein>
<name>A0A0K9X9B2_9ACTN</name>
<dbReference type="PANTHER" id="PTHR30532">
    <property type="entry name" value="IRON III DICITRATE-BINDING PERIPLASMIC PROTEIN"/>
    <property type="match status" value="1"/>
</dbReference>
<comment type="subcellular location">
    <subcellularLocation>
        <location evidence="1">Cell envelope</location>
    </subcellularLocation>
</comment>
<feature type="signal peptide" evidence="5">
    <location>
        <begin position="1"/>
        <end position="23"/>
    </location>
</feature>
<dbReference type="GO" id="GO:0030288">
    <property type="term" value="C:outer membrane-bounded periplasmic space"/>
    <property type="evidence" value="ECO:0007669"/>
    <property type="project" value="TreeGrafter"/>
</dbReference>
<keyword evidence="8" id="KW-1185">Reference proteome</keyword>
<dbReference type="Pfam" id="PF01497">
    <property type="entry name" value="Peripla_BP_2"/>
    <property type="match status" value="1"/>
</dbReference>
<dbReference type="Gene3D" id="3.40.50.1980">
    <property type="entry name" value="Nitrogenase molybdenum iron protein domain"/>
    <property type="match status" value="2"/>
</dbReference>
<evidence type="ECO:0000256" key="4">
    <source>
        <dbReference type="ARBA" id="ARBA00022729"/>
    </source>
</evidence>
<dbReference type="PATRIC" id="fig|1678637.3.peg.5098"/>
<dbReference type="AlphaFoldDB" id="A0A0K9X9B2"/>
<feature type="chain" id="PRO_5005532252" description="Fe/B12 periplasmic-binding domain-containing protein" evidence="5">
    <location>
        <begin position="24"/>
        <end position="330"/>
    </location>
</feature>
<reference evidence="8" key="1">
    <citation type="submission" date="2015-07" db="EMBL/GenBank/DDBJ databases">
        <title>Draft genome sequence of Streptomyces sp. CMAA 1322, a bacterium isolated from Caatinga biome, from dry forest semiarid of Brazil.</title>
        <authorList>
            <person name="Santos S.N."/>
            <person name="Gacesa R."/>
            <person name="Taketani R.G."/>
            <person name="Long P.F."/>
            <person name="Melo I.S."/>
        </authorList>
    </citation>
    <scope>NUCLEOTIDE SEQUENCE [LARGE SCALE GENOMIC DNA]</scope>
    <source>
        <strain evidence="8">CMAA 1322</strain>
    </source>
</reference>
<evidence type="ECO:0000256" key="5">
    <source>
        <dbReference type="SAM" id="SignalP"/>
    </source>
</evidence>
<organism evidence="7 8">
    <name type="scientific">Streptomyces caatingaensis</name>
    <dbReference type="NCBI Taxonomy" id="1678637"/>
    <lineage>
        <taxon>Bacteria</taxon>
        <taxon>Bacillati</taxon>
        <taxon>Actinomycetota</taxon>
        <taxon>Actinomycetes</taxon>
        <taxon>Kitasatosporales</taxon>
        <taxon>Streptomycetaceae</taxon>
        <taxon>Streptomyces</taxon>
    </lineage>
</organism>
<dbReference type="PROSITE" id="PS51257">
    <property type="entry name" value="PROKAR_LIPOPROTEIN"/>
    <property type="match status" value="1"/>
</dbReference>
<keyword evidence="4 5" id="KW-0732">Signal</keyword>
<comment type="caution">
    <text evidence="7">The sequence shown here is derived from an EMBL/GenBank/DDBJ whole genome shotgun (WGS) entry which is preliminary data.</text>
</comment>
<dbReference type="OrthoDB" id="7941913at2"/>
<dbReference type="PANTHER" id="PTHR30532:SF24">
    <property type="entry name" value="FERRIC ENTEROBACTIN-BINDING PERIPLASMIC PROTEIN FEPB"/>
    <property type="match status" value="1"/>
</dbReference>
<dbReference type="Proteomes" id="UP000037288">
    <property type="component" value="Unassembled WGS sequence"/>
</dbReference>
<dbReference type="SUPFAM" id="SSF53807">
    <property type="entry name" value="Helical backbone' metal receptor"/>
    <property type="match status" value="1"/>
</dbReference>
<comment type="similarity">
    <text evidence="2">Belongs to the bacterial solute-binding protein 8 family.</text>
</comment>
<proteinExistence type="inferred from homology"/>
<evidence type="ECO:0000313" key="8">
    <source>
        <dbReference type="Proteomes" id="UP000037288"/>
    </source>
</evidence>
<dbReference type="InterPro" id="IPR006311">
    <property type="entry name" value="TAT_signal"/>
</dbReference>
<evidence type="ECO:0000256" key="3">
    <source>
        <dbReference type="ARBA" id="ARBA00022448"/>
    </source>
</evidence>
<dbReference type="RefSeq" id="WP_049718343.1">
    <property type="nucleotide sequence ID" value="NZ_LFXA01000017.1"/>
</dbReference>
<dbReference type="InterPro" id="IPR002491">
    <property type="entry name" value="ABC_transptr_periplasmic_BD"/>
</dbReference>
<dbReference type="EMBL" id="LFXA01000017">
    <property type="protein sequence ID" value="KNB49793.1"/>
    <property type="molecule type" value="Genomic_DNA"/>
</dbReference>
<dbReference type="PROSITE" id="PS51318">
    <property type="entry name" value="TAT"/>
    <property type="match status" value="1"/>
</dbReference>
<accession>A0A0K9X9B2</accession>
<dbReference type="STRING" id="1678637.AC230_23805"/>
<evidence type="ECO:0000313" key="7">
    <source>
        <dbReference type="EMBL" id="KNB49793.1"/>
    </source>
</evidence>
<evidence type="ECO:0000256" key="1">
    <source>
        <dbReference type="ARBA" id="ARBA00004196"/>
    </source>
</evidence>
<gene>
    <name evidence="7" type="ORF">AC230_23805</name>
</gene>
<evidence type="ECO:0000259" key="6">
    <source>
        <dbReference type="Pfam" id="PF01497"/>
    </source>
</evidence>
<keyword evidence="3" id="KW-0813">Transport</keyword>
<sequence>MAAALRGWSRRRLLGAAATGAFAALTAGCAVPRAPRPSEPARWTFRDDTGKVVTAPRRPRRIVAYSTAAATLWDYGIHAVGVYGALQTRGGGADPTVLGAVDLGRVAVLGRTWGQINLEVFGGLSPDLVVDPLQFGGHHIDANALGVVGELAPVASVEIYSSGIRTSVRRSAELARALGADGFDGRRREFEAARARLAKVAAARRDVSVLFASADPDGLRIARRGWPVIGDLESLGVSARVPDRGESVFMEKVSWENADRRPADLILLDVRTSSLQRDQLRANRVWRALPAVRAGQTGTWNPEPVLSYRAMTGVYDELARTLAGARPLAA</sequence>
<feature type="domain" description="Fe/B12 periplasmic-binding" evidence="6">
    <location>
        <begin position="114"/>
        <end position="301"/>
    </location>
</feature>
<dbReference type="InterPro" id="IPR051313">
    <property type="entry name" value="Bact_iron-sidero_bind"/>
</dbReference>